<keyword evidence="2" id="KW-0269">Exonuclease</keyword>
<dbReference type="EMBL" id="AP014924">
    <property type="protein sequence ID" value="BAS26777.1"/>
    <property type="molecule type" value="Genomic_DNA"/>
</dbReference>
<dbReference type="PANTHER" id="PTHR14859:SF15">
    <property type="entry name" value="ENDONUCLEASE_EXONUCLEASE_PHOSPHATASE DOMAIN-CONTAINING PROTEIN"/>
    <property type="match status" value="1"/>
</dbReference>
<dbReference type="InterPro" id="IPR051916">
    <property type="entry name" value="GPI-anchor_lipid_remodeler"/>
</dbReference>
<dbReference type="GO" id="GO:0004519">
    <property type="term" value="F:endonuclease activity"/>
    <property type="evidence" value="ECO:0007669"/>
    <property type="project" value="UniProtKB-KW"/>
</dbReference>
<name>A0A0K2SID4_LIMPI</name>
<keyword evidence="2" id="KW-0255">Endonuclease</keyword>
<dbReference type="InterPro" id="IPR036691">
    <property type="entry name" value="Endo/exonu/phosph_ase_sf"/>
</dbReference>
<sequence>MSLLRLMTFNIRHGERPDGVIDLEAVAGTIDEAGADVVGLQEVDRYLPRSGCRDQAAEIAGALGWHHAFQAAMTGEGLYGAHRSGYGIAVVSRHPILFRYGERLASSRGREARAFLHVELPWGTSGSFHLVCTHLGLDQAERLVHVERILAYGQQLPPSKAVVGDWNALPESEEVRAMTARWVDAATEAPGSPEPTFSYRSEPPGRPNVRIDYVFIDPGLQADEVHVGSARVSDHLPVIATLRRREVEREI</sequence>
<accession>A0A0K2SID4</accession>
<dbReference type="RefSeq" id="WP_068134822.1">
    <property type="nucleotide sequence ID" value="NZ_AP014924.1"/>
</dbReference>
<dbReference type="AlphaFoldDB" id="A0A0K2SID4"/>
<dbReference type="GO" id="GO:0006506">
    <property type="term" value="P:GPI anchor biosynthetic process"/>
    <property type="evidence" value="ECO:0007669"/>
    <property type="project" value="TreeGrafter"/>
</dbReference>
<dbReference type="Proteomes" id="UP000065807">
    <property type="component" value="Chromosome"/>
</dbReference>
<dbReference type="Pfam" id="PF03372">
    <property type="entry name" value="Exo_endo_phos"/>
    <property type="match status" value="1"/>
</dbReference>
<protein>
    <submittedName>
        <fullName evidence="2">Endonuclease/exonuclease/phosphatase</fullName>
    </submittedName>
</protein>
<dbReference type="PANTHER" id="PTHR14859">
    <property type="entry name" value="CALCOFLUOR WHITE HYPERSENSITIVE PROTEIN PRECURSOR"/>
    <property type="match status" value="1"/>
</dbReference>
<reference evidence="3" key="2">
    <citation type="journal article" date="2016" name="Int. J. Syst. Evol. Microbiol.">
        <title>Complete genome sequence and cell structure of Limnochorda pilosa, a Gram-negative spore-former within the phylum Firmicutes.</title>
        <authorList>
            <person name="Watanabe M."/>
            <person name="Kojima H."/>
            <person name="Fukui M."/>
        </authorList>
    </citation>
    <scope>NUCLEOTIDE SEQUENCE [LARGE SCALE GENOMIC DNA]</scope>
    <source>
        <strain evidence="3">HC45</strain>
    </source>
</reference>
<evidence type="ECO:0000313" key="2">
    <source>
        <dbReference type="EMBL" id="BAS26777.1"/>
    </source>
</evidence>
<dbReference type="SUPFAM" id="SSF56219">
    <property type="entry name" value="DNase I-like"/>
    <property type="match status" value="1"/>
</dbReference>
<reference evidence="3" key="1">
    <citation type="submission" date="2015-07" db="EMBL/GenBank/DDBJ databases">
        <title>Complete genome sequence and phylogenetic analysis of Limnochorda pilosa.</title>
        <authorList>
            <person name="Watanabe M."/>
            <person name="Kojima H."/>
            <person name="Fukui M."/>
        </authorList>
    </citation>
    <scope>NUCLEOTIDE SEQUENCE [LARGE SCALE GENOMIC DNA]</scope>
    <source>
        <strain evidence="3">HC45</strain>
    </source>
</reference>
<feature type="domain" description="Endonuclease/exonuclease/phosphatase" evidence="1">
    <location>
        <begin position="7"/>
        <end position="235"/>
    </location>
</feature>
<gene>
    <name evidence="2" type="ORF">LIP_0920</name>
</gene>
<keyword evidence="2" id="KW-0378">Hydrolase</keyword>
<evidence type="ECO:0000313" key="3">
    <source>
        <dbReference type="Proteomes" id="UP000065807"/>
    </source>
</evidence>
<dbReference type="STRING" id="1555112.LIP_0920"/>
<organism evidence="2 3">
    <name type="scientific">Limnochorda pilosa</name>
    <dbReference type="NCBI Taxonomy" id="1555112"/>
    <lineage>
        <taxon>Bacteria</taxon>
        <taxon>Bacillati</taxon>
        <taxon>Bacillota</taxon>
        <taxon>Limnochordia</taxon>
        <taxon>Limnochordales</taxon>
        <taxon>Limnochordaceae</taxon>
        <taxon>Limnochorda</taxon>
    </lineage>
</organism>
<dbReference type="InterPro" id="IPR005135">
    <property type="entry name" value="Endo/exonuclease/phosphatase"/>
</dbReference>
<proteinExistence type="predicted"/>
<dbReference type="GO" id="GO:0016020">
    <property type="term" value="C:membrane"/>
    <property type="evidence" value="ECO:0007669"/>
    <property type="project" value="GOC"/>
</dbReference>
<dbReference type="KEGG" id="lpil:LIP_0920"/>
<keyword evidence="3" id="KW-1185">Reference proteome</keyword>
<dbReference type="OrthoDB" id="9793162at2"/>
<evidence type="ECO:0000259" key="1">
    <source>
        <dbReference type="Pfam" id="PF03372"/>
    </source>
</evidence>
<dbReference type="Gene3D" id="3.60.10.10">
    <property type="entry name" value="Endonuclease/exonuclease/phosphatase"/>
    <property type="match status" value="1"/>
</dbReference>
<dbReference type="GO" id="GO:0004527">
    <property type="term" value="F:exonuclease activity"/>
    <property type="evidence" value="ECO:0007669"/>
    <property type="project" value="UniProtKB-KW"/>
</dbReference>
<keyword evidence="2" id="KW-0540">Nuclease</keyword>